<comment type="caution">
    <text evidence="1">The sequence shown here is derived from an EMBL/GenBank/DDBJ whole genome shotgun (WGS) entry which is preliminary data.</text>
</comment>
<dbReference type="VEuPathDB" id="MicrosporidiaDB:SLOPH_2302"/>
<sequence length="349" mass="42548">MIISIYKHINDEEYDEALQMIENMDYKDRCLEYTPLKGYILHKKKDPLGIYILKQFLNKHFNESVGWQYYGFLEIEDDNYPQAYNLLKIAYACNNVSTMTIKKLCLLSLHQRDFEGFKKYSKYMSRINHSYMSHYKFSKILLKEENSQENSFIRIDEDNIFSKQFTLNLTTDPNESNKIIRNKSFYHSIINEEIKNEEKRTEEAHKERYRILFSENREQYLQEIHNLIIKKEYDQLYYLLDTYTIKRFIEIQWLDIFYLLYENLVEDGYCILGVKIAMIMNEIIKEEEIIDFYYIQLYFSNKEYNKLYTVLEGKKHQRVNAPLHYEEESDYCVCNKQKIKIMDLFNMLQ</sequence>
<dbReference type="InParanoid" id="S7W7Q6"/>
<dbReference type="Gene3D" id="1.25.40.1040">
    <property type="match status" value="1"/>
</dbReference>
<evidence type="ECO:0000313" key="1">
    <source>
        <dbReference type="EMBL" id="EPR77737.1"/>
    </source>
</evidence>
<reference evidence="2" key="1">
    <citation type="journal article" date="2013" name="PLoS Genet.">
        <title>The genome of Spraguea lophii and the basis of host-microsporidian interactions.</title>
        <authorList>
            <person name="Campbell S.E."/>
            <person name="Williams T.A."/>
            <person name="Yousuf A."/>
            <person name="Soanes D.M."/>
            <person name="Paszkiewicz K.H."/>
            <person name="Williams B.A.P."/>
        </authorList>
    </citation>
    <scope>NUCLEOTIDE SEQUENCE [LARGE SCALE GENOMIC DNA]</scope>
    <source>
        <strain evidence="2">42_110</strain>
    </source>
</reference>
<dbReference type="HOGENOM" id="CLU_794946_0_0_1"/>
<dbReference type="AlphaFoldDB" id="S7W7Q6"/>
<name>S7W7Q6_SPRLO</name>
<accession>S7W7Q6</accession>
<dbReference type="EMBL" id="ATCN01001314">
    <property type="protein sequence ID" value="EPR77737.1"/>
    <property type="molecule type" value="Genomic_DNA"/>
</dbReference>
<dbReference type="Proteomes" id="UP000014978">
    <property type="component" value="Unassembled WGS sequence"/>
</dbReference>
<keyword evidence="2" id="KW-1185">Reference proteome</keyword>
<organism evidence="1 2">
    <name type="scientific">Spraguea lophii (strain 42_110)</name>
    <name type="common">Microsporidian parasite</name>
    <dbReference type="NCBI Taxonomy" id="1358809"/>
    <lineage>
        <taxon>Eukaryota</taxon>
        <taxon>Fungi</taxon>
        <taxon>Fungi incertae sedis</taxon>
        <taxon>Microsporidia</taxon>
        <taxon>Spragueidae</taxon>
        <taxon>Spraguea</taxon>
    </lineage>
</organism>
<evidence type="ECO:0000313" key="2">
    <source>
        <dbReference type="Proteomes" id="UP000014978"/>
    </source>
</evidence>
<protein>
    <submittedName>
        <fullName evidence="1">Uncharacterized protein</fullName>
    </submittedName>
</protein>
<proteinExistence type="predicted"/>
<gene>
    <name evidence="1" type="ORF">SLOPH_2302</name>
</gene>